<dbReference type="PROSITE" id="PS01124">
    <property type="entry name" value="HTH_ARAC_FAMILY_2"/>
    <property type="match status" value="1"/>
</dbReference>
<dbReference type="Pfam" id="PF12833">
    <property type="entry name" value="HTH_18"/>
    <property type="match status" value="1"/>
</dbReference>
<dbReference type="RefSeq" id="WP_055259007.1">
    <property type="nucleotide sequence ID" value="NZ_CABIXL010000004.1"/>
</dbReference>
<dbReference type="PANTHER" id="PTHR43280:SF2">
    <property type="entry name" value="HTH-TYPE TRANSCRIPTIONAL REGULATOR EXSA"/>
    <property type="match status" value="1"/>
</dbReference>
<dbReference type="InterPro" id="IPR037923">
    <property type="entry name" value="HTH-like"/>
</dbReference>
<dbReference type="PANTHER" id="PTHR43280">
    <property type="entry name" value="ARAC-FAMILY TRANSCRIPTIONAL REGULATOR"/>
    <property type="match status" value="1"/>
</dbReference>
<dbReference type="PROSITE" id="PS00041">
    <property type="entry name" value="HTH_ARAC_FAMILY_1"/>
    <property type="match status" value="1"/>
</dbReference>
<keyword evidence="6" id="KW-1185">Reference proteome</keyword>
<keyword evidence="1" id="KW-0805">Transcription regulation</keyword>
<comment type="caution">
    <text evidence="5">The sequence shown here is derived from an EMBL/GenBank/DDBJ whole genome shotgun (WGS) entry which is preliminary data.</text>
</comment>
<dbReference type="InterPro" id="IPR009057">
    <property type="entry name" value="Homeodomain-like_sf"/>
</dbReference>
<feature type="domain" description="HTH araC/xylS-type" evidence="4">
    <location>
        <begin position="178"/>
        <end position="276"/>
    </location>
</feature>
<sequence length="366" mass="43001">MNEFYYSYNKANKEISLKQYIYTIGSYHYNWHNDLELLLVMNGKIEVCADGESRILEEDDMILINSNMGHATLAQEPDSIAMAIHIDPVFLKDYYENVELLSFNLYSTKETKNQKSFALIRSYLSEMILYFNKEKSENKLFFDSAFYSLLRTIVFYFPPTKIKSKSFIKNEKNLNAINKMIKYIDKNYKKKITLENLAKESGYNSNYVSQFFKMNLGINFYDYLTRIRLREATRQLSQSNDKILEIALENGFPDIKAFNLAFRDNFGKAPTEYKNQLKSENIKNDINFKKQFISIDNTEINNKLKSYIASINKDSLESDKKSDLIERNDKFNKTFKNIEELTAKFKMLSEELSQTTNCLEKGLKDL</sequence>
<name>A0ABM9UQE0_SARVE</name>
<dbReference type="SUPFAM" id="SSF46689">
    <property type="entry name" value="Homeodomain-like"/>
    <property type="match status" value="2"/>
</dbReference>
<dbReference type="InterPro" id="IPR003313">
    <property type="entry name" value="AraC-bd"/>
</dbReference>
<evidence type="ECO:0000256" key="3">
    <source>
        <dbReference type="ARBA" id="ARBA00023163"/>
    </source>
</evidence>
<dbReference type="EMBL" id="CYZR01000004">
    <property type="protein sequence ID" value="CUN91725.1"/>
    <property type="molecule type" value="Genomic_DNA"/>
</dbReference>
<keyword evidence="3" id="KW-0804">Transcription</keyword>
<dbReference type="SMART" id="SM00342">
    <property type="entry name" value="HTH_ARAC"/>
    <property type="match status" value="1"/>
</dbReference>
<evidence type="ECO:0000256" key="1">
    <source>
        <dbReference type="ARBA" id="ARBA00023015"/>
    </source>
</evidence>
<proteinExistence type="predicted"/>
<dbReference type="Gene3D" id="1.10.10.60">
    <property type="entry name" value="Homeodomain-like"/>
    <property type="match status" value="2"/>
</dbReference>
<evidence type="ECO:0000313" key="6">
    <source>
        <dbReference type="Proteomes" id="UP000095488"/>
    </source>
</evidence>
<dbReference type="SUPFAM" id="SSF51215">
    <property type="entry name" value="Regulatory protein AraC"/>
    <property type="match status" value="1"/>
</dbReference>
<dbReference type="InterPro" id="IPR018060">
    <property type="entry name" value="HTH_AraC"/>
</dbReference>
<dbReference type="InterPro" id="IPR018062">
    <property type="entry name" value="HTH_AraC-typ_CS"/>
</dbReference>
<dbReference type="Proteomes" id="UP000095488">
    <property type="component" value="Unassembled WGS sequence"/>
</dbReference>
<dbReference type="InterPro" id="IPR014710">
    <property type="entry name" value="RmlC-like_jellyroll"/>
</dbReference>
<organism evidence="5 6">
    <name type="scientific">Sarcina ventriculi</name>
    <name type="common">Clostridium ventriculi</name>
    <dbReference type="NCBI Taxonomy" id="1267"/>
    <lineage>
        <taxon>Bacteria</taxon>
        <taxon>Bacillati</taxon>
        <taxon>Bacillota</taxon>
        <taxon>Clostridia</taxon>
        <taxon>Eubacteriales</taxon>
        <taxon>Clostridiaceae</taxon>
        <taxon>Sarcina</taxon>
    </lineage>
</organism>
<evidence type="ECO:0000313" key="5">
    <source>
        <dbReference type="EMBL" id="CUN91725.1"/>
    </source>
</evidence>
<evidence type="ECO:0000256" key="2">
    <source>
        <dbReference type="ARBA" id="ARBA00023125"/>
    </source>
</evidence>
<evidence type="ECO:0000259" key="4">
    <source>
        <dbReference type="PROSITE" id="PS01124"/>
    </source>
</evidence>
<accession>A0ABM9UQE0</accession>
<dbReference type="Gene3D" id="2.60.120.10">
    <property type="entry name" value="Jelly Rolls"/>
    <property type="match status" value="1"/>
</dbReference>
<gene>
    <name evidence="5" type="primary">soxS</name>
    <name evidence="5" type="ORF">ERS852473_01418</name>
</gene>
<reference evidence="5 6" key="1">
    <citation type="submission" date="2015-09" db="EMBL/GenBank/DDBJ databases">
        <authorList>
            <consortium name="Pathogen Informatics"/>
        </authorList>
    </citation>
    <scope>NUCLEOTIDE SEQUENCE [LARGE SCALE GENOMIC DNA]</scope>
    <source>
        <strain evidence="5 6">2789STDY5834858</strain>
    </source>
</reference>
<keyword evidence="2" id="KW-0238">DNA-binding</keyword>
<dbReference type="Pfam" id="PF02311">
    <property type="entry name" value="AraC_binding"/>
    <property type="match status" value="1"/>
</dbReference>
<protein>
    <submittedName>
        <fullName evidence="5">Regulatory protein soxS</fullName>
    </submittedName>
</protein>